<organism evidence="1 2">
    <name type="scientific">Candidatus Phycosocius spiralis</name>
    <dbReference type="NCBI Taxonomy" id="2815099"/>
    <lineage>
        <taxon>Bacteria</taxon>
        <taxon>Pseudomonadati</taxon>
        <taxon>Pseudomonadota</taxon>
        <taxon>Alphaproteobacteria</taxon>
        <taxon>Caulobacterales</taxon>
        <taxon>Caulobacterales incertae sedis</taxon>
        <taxon>Candidatus Phycosocius</taxon>
    </lineage>
</organism>
<proteinExistence type="predicted"/>
<gene>
    <name evidence="1" type="ORF">PsB1_1549</name>
</gene>
<evidence type="ECO:0000313" key="2">
    <source>
        <dbReference type="Proteomes" id="UP001161064"/>
    </source>
</evidence>
<protein>
    <submittedName>
        <fullName evidence="1">Nucleoside-diphosphate sugar epimerase</fullName>
    </submittedName>
</protein>
<dbReference type="InterPro" id="IPR009367">
    <property type="entry name" value="Elm1-like"/>
</dbReference>
<accession>A0ABQ4PWF5</accession>
<dbReference type="PANTHER" id="PTHR33986">
    <property type="entry name" value="OS02G0535700 PROTEIN"/>
    <property type="match status" value="1"/>
</dbReference>
<evidence type="ECO:0000313" key="1">
    <source>
        <dbReference type="EMBL" id="GIU67395.1"/>
    </source>
</evidence>
<name>A0ABQ4PWF5_9PROT</name>
<dbReference type="EMBL" id="BPFZ01000009">
    <property type="protein sequence ID" value="GIU67395.1"/>
    <property type="molecule type" value="Genomic_DNA"/>
</dbReference>
<keyword evidence="2" id="KW-1185">Reference proteome</keyword>
<sequence length="325" mass="36320">MGDKPVSIWCVSDGRAGIERQTIAVADAMSELKPVDMKVVRLEPRGLQLGLPPTLWPLPRAALPVEQRQHLKAPWPDVWIGNGRRSIPYSLRAKKWSGGQTLVVQLQNPRVNPARFDVVAPPLHDHVRGPNVVSTLGAPVWYTQHQIRHALLATQQEDKDERLPVLVILGGSSKHHTFTLDRAHRIVADLQPLLAQNLRLMMTTSRRTPQPVEAVFRAFASNSGFEFFADETRDGPNPYLAWLAQARIALVSEDSTNMMTDAAFFGLPIYLIRLDGGDAKFTRLHDGLIKHGAARWFEGHLASWTYRPVRDAMVIAEAIVAKLKD</sequence>
<reference evidence="1" key="1">
    <citation type="submission" date="2021-05" db="EMBL/GenBank/DDBJ databases">
        <authorList>
            <person name="Tanabe Y."/>
        </authorList>
    </citation>
    <scope>NUCLEOTIDE SEQUENCE</scope>
    <source>
        <strain evidence="1">BOTRYCO-1</strain>
    </source>
</reference>
<dbReference type="PANTHER" id="PTHR33986:SF15">
    <property type="entry name" value="MITOCHONDRIAL FISSION PROTEIN ELM1"/>
    <property type="match status" value="1"/>
</dbReference>
<reference evidence="1" key="2">
    <citation type="journal article" date="2023" name="ISME Commun">
        <title>Characterization of a bloom-associated alphaproteobacterial lineage, 'Candidatus Phycosocius': insights into freshwater algal-bacterial interactions.</title>
        <authorList>
            <person name="Tanabe Y."/>
            <person name="Yamaguchi H."/>
            <person name="Yoshida M."/>
            <person name="Kai A."/>
            <person name="Okazaki Y."/>
        </authorList>
    </citation>
    <scope>NUCLEOTIDE SEQUENCE</scope>
    <source>
        <strain evidence="1">BOTRYCO-1</strain>
    </source>
</reference>
<dbReference type="Pfam" id="PF06258">
    <property type="entry name" value="Mito_fiss_Elm1"/>
    <property type="match status" value="1"/>
</dbReference>
<dbReference type="RefSeq" id="WP_284360280.1">
    <property type="nucleotide sequence ID" value="NZ_BPFZ01000009.1"/>
</dbReference>
<dbReference type="Proteomes" id="UP001161064">
    <property type="component" value="Unassembled WGS sequence"/>
</dbReference>
<comment type="caution">
    <text evidence="1">The sequence shown here is derived from an EMBL/GenBank/DDBJ whole genome shotgun (WGS) entry which is preliminary data.</text>
</comment>